<feature type="domain" description="DUF3456" evidence="2">
    <location>
        <begin position="20"/>
        <end position="147"/>
    </location>
</feature>
<accession>A0A1B6EJT5</accession>
<proteinExistence type="inferred from homology"/>
<dbReference type="PANTHER" id="PTHR13341">
    <property type="entry name" value="MIR-INTERACTING SAPOSIN-LIKE PROTEIN"/>
    <property type="match status" value="1"/>
</dbReference>
<feature type="non-terminal residue" evidence="3">
    <location>
        <position position="1"/>
    </location>
</feature>
<evidence type="ECO:0000256" key="1">
    <source>
        <dbReference type="ARBA" id="ARBA00007285"/>
    </source>
</evidence>
<protein>
    <recommendedName>
        <fullName evidence="2">DUF3456 domain-containing protein</fullName>
    </recommendedName>
</protein>
<feature type="non-terminal residue" evidence="3">
    <location>
        <position position="149"/>
    </location>
</feature>
<dbReference type="GO" id="GO:0005783">
    <property type="term" value="C:endoplasmic reticulum"/>
    <property type="evidence" value="ECO:0007669"/>
    <property type="project" value="TreeGrafter"/>
</dbReference>
<sequence length="149" mass="16919">IIIVQYFSPTQTSIDYDRIKCLTCKAFVNEFQNIYDKLDPNVKVATGTYKIDPNGNKVQRYVSQKSSEEKLTEILDKVCAKFDDYAQARNKSDGSITLIKLLNDQQQMNFDASEVDFIPEDGQKSAVKYICEEMANEYSDEIVGAFKAA</sequence>
<dbReference type="InterPro" id="IPR042415">
    <property type="entry name" value="CNPY"/>
</dbReference>
<dbReference type="AlphaFoldDB" id="A0A1B6EJT5"/>
<gene>
    <name evidence="3" type="ORF">g.50042</name>
</gene>
<evidence type="ECO:0000313" key="3">
    <source>
        <dbReference type="EMBL" id="JAS38199.1"/>
    </source>
</evidence>
<dbReference type="Pfam" id="PF11938">
    <property type="entry name" value="DUF3456"/>
    <property type="match status" value="1"/>
</dbReference>
<reference evidence="3" key="1">
    <citation type="submission" date="2015-11" db="EMBL/GenBank/DDBJ databases">
        <title>De novo transcriptome assembly of four potential Pierce s Disease insect vectors from Arizona vineyards.</title>
        <authorList>
            <person name="Tassone E.E."/>
        </authorList>
    </citation>
    <scope>NUCLEOTIDE SEQUENCE</scope>
</reference>
<dbReference type="EMBL" id="GECZ01031570">
    <property type="protein sequence ID" value="JAS38199.1"/>
    <property type="molecule type" value="Transcribed_RNA"/>
</dbReference>
<evidence type="ECO:0000259" key="2">
    <source>
        <dbReference type="Pfam" id="PF11938"/>
    </source>
</evidence>
<dbReference type="InterPro" id="IPR021852">
    <property type="entry name" value="DUF3456"/>
</dbReference>
<name>A0A1B6EJT5_9HEMI</name>
<organism evidence="3">
    <name type="scientific">Cuerna arida</name>
    <dbReference type="NCBI Taxonomy" id="1464854"/>
    <lineage>
        <taxon>Eukaryota</taxon>
        <taxon>Metazoa</taxon>
        <taxon>Ecdysozoa</taxon>
        <taxon>Arthropoda</taxon>
        <taxon>Hexapoda</taxon>
        <taxon>Insecta</taxon>
        <taxon>Pterygota</taxon>
        <taxon>Neoptera</taxon>
        <taxon>Paraneoptera</taxon>
        <taxon>Hemiptera</taxon>
        <taxon>Auchenorrhyncha</taxon>
        <taxon>Membracoidea</taxon>
        <taxon>Cicadellidae</taxon>
        <taxon>Cicadellinae</taxon>
        <taxon>Proconiini</taxon>
        <taxon>Cuerna</taxon>
    </lineage>
</organism>
<comment type="similarity">
    <text evidence="1">Belongs to the canopy family.</text>
</comment>
<dbReference type="PANTHER" id="PTHR13341:SF2">
    <property type="entry name" value="PROTEIN SEELE"/>
    <property type="match status" value="1"/>
</dbReference>